<comment type="similarity">
    <text evidence="1">Belongs to the asp23 family.</text>
</comment>
<evidence type="ECO:0000256" key="1">
    <source>
        <dbReference type="ARBA" id="ARBA00005721"/>
    </source>
</evidence>
<reference evidence="2" key="1">
    <citation type="submission" date="2021-01" db="EMBL/GenBank/DDBJ databases">
        <title>Whole genome shotgun sequence of Sinosporangium siamense NBRC 109515.</title>
        <authorList>
            <person name="Komaki H."/>
            <person name="Tamura T."/>
        </authorList>
    </citation>
    <scope>NUCLEOTIDE SEQUENCE</scope>
    <source>
        <strain evidence="2">NBRC 109515</strain>
    </source>
</reference>
<dbReference type="EMBL" id="BOOW01000018">
    <property type="protein sequence ID" value="GII92649.1"/>
    <property type="molecule type" value="Genomic_DNA"/>
</dbReference>
<evidence type="ECO:0008006" key="4">
    <source>
        <dbReference type="Google" id="ProtNLM"/>
    </source>
</evidence>
<name>A0A919RIT4_9ACTN</name>
<sequence>MTVESVPPAIAAHEPRGVTIVPERVVSRIAGYAAMEVAGVGRARRRGSSPRGTASASVDGDVTAVQLNLTVEYPMPIRQVAENVRLHVAERVHTLTGLTVAHIDVDVPGLVPARREEVA</sequence>
<dbReference type="Proteomes" id="UP000606172">
    <property type="component" value="Unassembled WGS sequence"/>
</dbReference>
<dbReference type="AlphaFoldDB" id="A0A919RIT4"/>
<organism evidence="2 3">
    <name type="scientific">Sinosporangium siamense</name>
    <dbReference type="NCBI Taxonomy" id="1367973"/>
    <lineage>
        <taxon>Bacteria</taxon>
        <taxon>Bacillati</taxon>
        <taxon>Actinomycetota</taxon>
        <taxon>Actinomycetes</taxon>
        <taxon>Streptosporangiales</taxon>
        <taxon>Streptosporangiaceae</taxon>
        <taxon>Sinosporangium</taxon>
    </lineage>
</organism>
<evidence type="ECO:0000313" key="2">
    <source>
        <dbReference type="EMBL" id="GII92649.1"/>
    </source>
</evidence>
<protein>
    <recommendedName>
        <fullName evidence="4">Asp23/Gls24 family envelope stress response protein</fullName>
    </recommendedName>
</protein>
<dbReference type="PANTHER" id="PTHR34297">
    <property type="entry name" value="HYPOTHETICAL CYTOSOLIC PROTEIN-RELATED"/>
    <property type="match status" value="1"/>
</dbReference>
<gene>
    <name evidence="2" type="ORF">Ssi02_28800</name>
</gene>
<evidence type="ECO:0000313" key="3">
    <source>
        <dbReference type="Proteomes" id="UP000606172"/>
    </source>
</evidence>
<dbReference type="RefSeq" id="WP_204025621.1">
    <property type="nucleotide sequence ID" value="NZ_BOOW01000018.1"/>
</dbReference>
<accession>A0A919RIT4</accession>
<dbReference type="PANTHER" id="PTHR34297:SF1">
    <property type="entry name" value="ASP23_GLS24 FAMILY ENVELOPE STRESS RESPONSE PROTEIN"/>
    <property type="match status" value="1"/>
</dbReference>
<keyword evidence="3" id="KW-1185">Reference proteome</keyword>
<proteinExistence type="inferred from homology"/>
<comment type="caution">
    <text evidence="2">The sequence shown here is derived from an EMBL/GenBank/DDBJ whole genome shotgun (WGS) entry which is preliminary data.</text>
</comment>
<dbReference type="InterPro" id="IPR005531">
    <property type="entry name" value="Asp23"/>
</dbReference>
<dbReference type="Pfam" id="PF03780">
    <property type="entry name" value="Asp23"/>
    <property type="match status" value="1"/>
</dbReference>